<accession>A0A9J7MBL4</accession>
<dbReference type="GO" id="GO:0015269">
    <property type="term" value="F:calcium-activated potassium channel activity"/>
    <property type="evidence" value="ECO:0000318"/>
    <property type="project" value="GO_Central"/>
</dbReference>
<dbReference type="GO" id="GO:0008076">
    <property type="term" value="C:voltage-gated potassium channel complex"/>
    <property type="evidence" value="ECO:0000318"/>
    <property type="project" value="GO_Central"/>
</dbReference>
<evidence type="ECO:0000256" key="5">
    <source>
        <dbReference type="ARBA" id="ARBA00023065"/>
    </source>
</evidence>
<evidence type="ECO:0000256" key="3">
    <source>
        <dbReference type="ARBA" id="ARBA00022692"/>
    </source>
</evidence>
<keyword evidence="6 9" id="KW-0472">Membrane</keyword>
<keyword evidence="10" id="KW-1185">Reference proteome</keyword>
<keyword evidence="3 9" id="KW-0812">Transmembrane</keyword>
<evidence type="ECO:0000256" key="8">
    <source>
        <dbReference type="ARBA" id="ARBA00023303"/>
    </source>
</evidence>
<dbReference type="GeneID" id="118430716"/>
<evidence type="ECO:0000256" key="2">
    <source>
        <dbReference type="ARBA" id="ARBA00022448"/>
    </source>
</evidence>
<dbReference type="Pfam" id="PF03185">
    <property type="entry name" value="CaKB"/>
    <property type="match status" value="1"/>
</dbReference>
<evidence type="ECO:0000313" key="11">
    <source>
        <dbReference type="RefSeq" id="XP_035697614.1"/>
    </source>
</evidence>
<evidence type="ECO:0000313" key="10">
    <source>
        <dbReference type="Proteomes" id="UP000001554"/>
    </source>
</evidence>
<dbReference type="PROSITE" id="PS51257">
    <property type="entry name" value="PROKAR_LIPOPROTEIN"/>
    <property type="match status" value="1"/>
</dbReference>
<sequence length="175" mass="19429">MSDERRTAMAKLNMYRCLIVFAMVMAACAAVAIIVCGVVIVKPVIETKSLEFEKTRCTTTKSYLTGRWMDCSCGDKCSSAYPCLRILVTHGGKDNGTYSAVLFDTEQRLNSNGHLGEDSQCAFAPCDRNRNTNMASVKAFNDTHSANEVYDCLYHPDDTAVSIFLFINLLVWLPN</sequence>
<dbReference type="GO" id="GO:0015459">
    <property type="term" value="F:potassium channel regulator activity"/>
    <property type="evidence" value="ECO:0000318"/>
    <property type="project" value="GO_Central"/>
</dbReference>
<dbReference type="PANTHER" id="PTHR10258">
    <property type="entry name" value="CALCIUM-ACTIVATED POTASSIUM CHANNEL SUBUNIT BETA"/>
    <property type="match status" value="1"/>
</dbReference>
<keyword evidence="8" id="KW-0407">Ion channel</keyword>
<evidence type="ECO:0000256" key="1">
    <source>
        <dbReference type="ARBA" id="ARBA00004141"/>
    </source>
</evidence>
<dbReference type="AlphaFoldDB" id="A0A9J7MBL4"/>
<keyword evidence="7" id="KW-0325">Glycoprotein</keyword>
<dbReference type="PANTHER" id="PTHR10258:SF8">
    <property type="entry name" value="CALCIUM-ACTIVATED POTASSIUM CHANNEL BK ALPHA SUBUNIT DOMAIN-CONTAINING PROTEIN"/>
    <property type="match status" value="1"/>
</dbReference>
<dbReference type="KEGG" id="bfo:118430716"/>
<gene>
    <name evidence="11" type="primary">LOC118430716</name>
</gene>
<evidence type="ECO:0000256" key="9">
    <source>
        <dbReference type="SAM" id="Phobius"/>
    </source>
</evidence>
<keyword evidence="4 9" id="KW-1133">Transmembrane helix</keyword>
<dbReference type="OrthoDB" id="10467282at2759"/>
<dbReference type="GO" id="GO:0005513">
    <property type="term" value="P:detection of calcium ion"/>
    <property type="evidence" value="ECO:0000318"/>
    <property type="project" value="GO_Central"/>
</dbReference>
<evidence type="ECO:0000256" key="7">
    <source>
        <dbReference type="ARBA" id="ARBA00023180"/>
    </source>
</evidence>
<dbReference type="InterPro" id="IPR003930">
    <property type="entry name" value="K_chnl_Ca-activ_BK_bsu"/>
</dbReference>
<evidence type="ECO:0000256" key="6">
    <source>
        <dbReference type="ARBA" id="ARBA00023136"/>
    </source>
</evidence>
<name>A0A9J7MBL4_BRAFL</name>
<comment type="subcellular location">
    <subcellularLocation>
        <location evidence="1">Membrane</location>
        <topology evidence="1">Multi-pass membrane protein</topology>
    </subcellularLocation>
</comment>
<reference evidence="11" key="2">
    <citation type="submission" date="2025-08" db="UniProtKB">
        <authorList>
            <consortium name="RefSeq"/>
        </authorList>
    </citation>
    <scope>IDENTIFICATION</scope>
    <source>
        <strain evidence="11">S238N-H82</strain>
        <tissue evidence="11">Testes</tissue>
    </source>
</reference>
<feature type="transmembrane region" description="Helical" evidence="9">
    <location>
        <begin position="20"/>
        <end position="41"/>
    </location>
</feature>
<reference evidence="10" key="1">
    <citation type="journal article" date="2020" name="Nat. Ecol. Evol.">
        <title>Deeply conserved synteny resolves early events in vertebrate evolution.</title>
        <authorList>
            <person name="Simakov O."/>
            <person name="Marletaz F."/>
            <person name="Yue J.X."/>
            <person name="O'Connell B."/>
            <person name="Jenkins J."/>
            <person name="Brandt A."/>
            <person name="Calef R."/>
            <person name="Tung C.H."/>
            <person name="Huang T.K."/>
            <person name="Schmutz J."/>
            <person name="Satoh N."/>
            <person name="Yu J.K."/>
            <person name="Putnam N.H."/>
            <person name="Green R.E."/>
            <person name="Rokhsar D.S."/>
        </authorList>
    </citation>
    <scope>NUCLEOTIDE SEQUENCE [LARGE SCALE GENOMIC DNA]</scope>
    <source>
        <strain evidence="10">S238N-H82</strain>
    </source>
</reference>
<keyword evidence="2" id="KW-0813">Transport</keyword>
<evidence type="ECO:0000256" key="4">
    <source>
        <dbReference type="ARBA" id="ARBA00022989"/>
    </source>
</evidence>
<organism evidence="10 11">
    <name type="scientific">Branchiostoma floridae</name>
    <name type="common">Florida lancelet</name>
    <name type="synonym">Amphioxus</name>
    <dbReference type="NCBI Taxonomy" id="7739"/>
    <lineage>
        <taxon>Eukaryota</taxon>
        <taxon>Metazoa</taxon>
        <taxon>Chordata</taxon>
        <taxon>Cephalochordata</taxon>
        <taxon>Leptocardii</taxon>
        <taxon>Amphioxiformes</taxon>
        <taxon>Branchiostomatidae</taxon>
        <taxon>Branchiostoma</taxon>
    </lineage>
</organism>
<dbReference type="RefSeq" id="XP_035697614.1">
    <property type="nucleotide sequence ID" value="XM_035841721.1"/>
</dbReference>
<proteinExistence type="predicted"/>
<protein>
    <submittedName>
        <fullName evidence="11">Uncharacterized protein LOC118430716</fullName>
    </submittedName>
</protein>
<keyword evidence="5" id="KW-0406">Ion transport</keyword>
<dbReference type="Proteomes" id="UP000001554">
    <property type="component" value="Chromosome 14"/>
</dbReference>